<feature type="chain" id="PRO_5002237450" description="Ig-like domain-containing protein" evidence="2">
    <location>
        <begin position="21"/>
        <end position="645"/>
    </location>
</feature>
<keyword evidence="2" id="KW-0732">Signal</keyword>
<dbReference type="STRING" id="569365.A0A0D1Z517"/>
<evidence type="ECO:0000313" key="4">
    <source>
        <dbReference type="Proteomes" id="UP000054466"/>
    </source>
</evidence>
<dbReference type="VEuPathDB" id="FungiDB:PV07_10987"/>
<evidence type="ECO:0000256" key="1">
    <source>
        <dbReference type="SAM" id="MobiDB-lite"/>
    </source>
</evidence>
<dbReference type="HOGENOM" id="CLU_424514_0_0_1"/>
<name>A0A0D1Z517_9EURO</name>
<feature type="compositionally biased region" description="Low complexity" evidence="1">
    <location>
        <begin position="376"/>
        <end position="405"/>
    </location>
</feature>
<keyword evidence="4" id="KW-1185">Reference proteome</keyword>
<proteinExistence type="predicted"/>
<feature type="region of interest" description="Disordered" evidence="1">
    <location>
        <begin position="85"/>
        <end position="105"/>
    </location>
</feature>
<feature type="signal peptide" evidence="2">
    <location>
        <begin position="1"/>
        <end position="20"/>
    </location>
</feature>
<feature type="compositionally biased region" description="Low complexity" evidence="1">
    <location>
        <begin position="170"/>
        <end position="199"/>
    </location>
</feature>
<evidence type="ECO:0008006" key="5">
    <source>
        <dbReference type="Google" id="ProtNLM"/>
    </source>
</evidence>
<sequence>MTSVLVTLLISLAGFVLISAEQRPVVHNRLVRRCDNETQPWFYGNDTDAPSPWGVEHSGTGQSQPTGYPSHGPCGGEFGGFPCPSSGSGIVPSATSASDSSSRSFRISPEQSTFATTPPFSNEPAISAISGIPSSSTSSWSGNVTSTTGNTAFTPTNSLVSNVTITSGDSTLPAPSSQSSTSISNGTITSGPNISSTTTTTLRSTTTIWSLPPFNFSCSYLSGSSCGPRNGTYSVWATGSPTDSPLWTNVSSSAWGYTSPVETATWFEGDSTVITVTMEATPAPITPSPITPPPEEITLTATVTGRHNHTSSATSGQATTGLSGTGSESSSTWPTESAAITMTIVIGNNTTSIVSTSQPLVSTTSSSNSSIISAISNSASTDNSESQAMPPTDSVSPTSSLVTSSAGNATWTPTSSVLPVPSSALNATASSTDMSPSNSTATGLSNTTTTSAISGNSGLPPASITSSPYWTNATSSAPCSLTPSYLWRDWNWTTPSASTYRDNSNTANSTPTSTGSPGSTSQPTALAPSNATSEASPASSTEASPTGDNSTVASPGSPPDIPTAIPPSPDQQTNGTATPTTGDWFAMSTLGDGNVLTTFVTHFGPALSASDSSFDAAAVSPSSRVGHRVVIPPKRKAAWADMEDA</sequence>
<evidence type="ECO:0000256" key="2">
    <source>
        <dbReference type="SAM" id="SignalP"/>
    </source>
</evidence>
<feature type="compositionally biased region" description="Pro residues" evidence="1">
    <location>
        <begin position="556"/>
        <end position="569"/>
    </location>
</feature>
<feature type="compositionally biased region" description="Low complexity" evidence="1">
    <location>
        <begin position="437"/>
        <end position="452"/>
    </location>
</feature>
<dbReference type="OrthoDB" id="4160054at2759"/>
<gene>
    <name evidence="3" type="ORF">PV07_10987</name>
</gene>
<dbReference type="EMBL" id="KN847046">
    <property type="protein sequence ID" value="KIW22721.1"/>
    <property type="molecule type" value="Genomic_DNA"/>
</dbReference>
<feature type="region of interest" description="Disordered" evidence="1">
    <location>
        <begin position="305"/>
        <end position="334"/>
    </location>
</feature>
<feature type="region of interest" description="Disordered" evidence="1">
    <location>
        <begin position="498"/>
        <end position="584"/>
    </location>
</feature>
<protein>
    <recommendedName>
        <fullName evidence="5">Ig-like domain-containing protein</fullName>
    </recommendedName>
</protein>
<feature type="region of interest" description="Disordered" evidence="1">
    <location>
        <begin position="168"/>
        <end position="199"/>
    </location>
</feature>
<feature type="region of interest" description="Disordered" evidence="1">
    <location>
        <begin position="376"/>
        <end position="459"/>
    </location>
</feature>
<feature type="compositionally biased region" description="Low complexity" evidence="1">
    <location>
        <begin position="310"/>
        <end position="334"/>
    </location>
</feature>
<evidence type="ECO:0000313" key="3">
    <source>
        <dbReference type="EMBL" id="KIW22721.1"/>
    </source>
</evidence>
<accession>A0A0D1Z517</accession>
<dbReference type="GeneID" id="27350181"/>
<organism evidence="3 4">
    <name type="scientific">Cladophialophora immunda</name>
    <dbReference type="NCBI Taxonomy" id="569365"/>
    <lineage>
        <taxon>Eukaryota</taxon>
        <taxon>Fungi</taxon>
        <taxon>Dikarya</taxon>
        <taxon>Ascomycota</taxon>
        <taxon>Pezizomycotina</taxon>
        <taxon>Eurotiomycetes</taxon>
        <taxon>Chaetothyriomycetidae</taxon>
        <taxon>Chaetothyriales</taxon>
        <taxon>Herpotrichiellaceae</taxon>
        <taxon>Cladophialophora</taxon>
    </lineage>
</organism>
<dbReference type="RefSeq" id="XP_016242937.1">
    <property type="nucleotide sequence ID" value="XM_016398375.1"/>
</dbReference>
<feature type="compositionally biased region" description="Polar residues" evidence="1">
    <location>
        <begin position="424"/>
        <end position="436"/>
    </location>
</feature>
<dbReference type="AlphaFoldDB" id="A0A0D1Z517"/>
<feature type="compositionally biased region" description="Polar residues" evidence="1">
    <location>
        <begin position="571"/>
        <end position="581"/>
    </location>
</feature>
<feature type="compositionally biased region" description="Low complexity" evidence="1">
    <location>
        <begin position="412"/>
        <end position="423"/>
    </location>
</feature>
<dbReference type="Proteomes" id="UP000054466">
    <property type="component" value="Unassembled WGS sequence"/>
</dbReference>
<feature type="compositionally biased region" description="Low complexity" evidence="1">
    <location>
        <begin position="503"/>
        <end position="546"/>
    </location>
</feature>
<reference evidence="3 4" key="1">
    <citation type="submission" date="2015-01" db="EMBL/GenBank/DDBJ databases">
        <title>The Genome Sequence of Cladophialophora immunda CBS83496.</title>
        <authorList>
            <consortium name="The Broad Institute Genomics Platform"/>
            <person name="Cuomo C."/>
            <person name="de Hoog S."/>
            <person name="Gorbushina A."/>
            <person name="Stielow B."/>
            <person name="Teixiera M."/>
            <person name="Abouelleil A."/>
            <person name="Chapman S.B."/>
            <person name="Priest M."/>
            <person name="Young S.K."/>
            <person name="Wortman J."/>
            <person name="Nusbaum C."/>
            <person name="Birren B."/>
        </authorList>
    </citation>
    <scope>NUCLEOTIDE SEQUENCE [LARGE SCALE GENOMIC DNA]</scope>
    <source>
        <strain evidence="3 4">CBS 83496</strain>
    </source>
</reference>